<gene>
    <name evidence="2" type="ORF">HF295_02780</name>
</gene>
<evidence type="ECO:0000256" key="1">
    <source>
        <dbReference type="SAM" id="Phobius"/>
    </source>
</evidence>
<dbReference type="KEGG" id="tbk:HF295_02780"/>
<evidence type="ECO:0000313" key="2">
    <source>
        <dbReference type="EMBL" id="QLY39840.1"/>
    </source>
</evidence>
<feature type="transmembrane region" description="Helical" evidence="1">
    <location>
        <begin position="6"/>
        <end position="34"/>
    </location>
</feature>
<evidence type="ECO:0000313" key="3">
    <source>
        <dbReference type="Proteomes" id="UP000512167"/>
    </source>
</evidence>
<keyword evidence="1" id="KW-0472">Membrane</keyword>
<keyword evidence="1" id="KW-1133">Transmembrane helix</keyword>
<accession>A0A7L6N0R3</accession>
<dbReference type="RefSeq" id="WP_312032328.1">
    <property type="nucleotide sequence ID" value="NZ_CP051151.1"/>
</dbReference>
<proteinExistence type="predicted"/>
<dbReference type="Proteomes" id="UP000512167">
    <property type="component" value="Chromosome"/>
</dbReference>
<sequence>MKMQAFLIGAISALVKPTILLIQVLLLVPARVLICVTLRKRYPDLSINELVDACIKLTSFDAEKDN</sequence>
<reference evidence="2 3" key="1">
    <citation type="submission" date="2020-04" db="EMBL/GenBank/DDBJ databases">
        <authorList>
            <person name="Zheng R.K."/>
            <person name="Sun C.M."/>
        </authorList>
    </citation>
    <scope>NUCLEOTIDE SEQUENCE [LARGE SCALE GENOMIC DNA]</scope>
    <source>
        <strain evidence="3">zrk29</strain>
    </source>
</reference>
<keyword evidence="3" id="KW-1185">Reference proteome</keyword>
<name>A0A7L6N0R3_9MOLU</name>
<keyword evidence="1" id="KW-0812">Transmembrane</keyword>
<protein>
    <submittedName>
        <fullName evidence="2">Uncharacterized protein</fullName>
    </submittedName>
</protein>
<dbReference type="EMBL" id="CP051151">
    <property type="protein sequence ID" value="QLY39840.1"/>
    <property type="molecule type" value="Genomic_DNA"/>
</dbReference>
<organism evidence="2 3">
    <name type="scientific">Hujiaoplasma nucleasis</name>
    <dbReference type="NCBI Taxonomy" id="2725268"/>
    <lineage>
        <taxon>Bacteria</taxon>
        <taxon>Bacillati</taxon>
        <taxon>Mycoplasmatota</taxon>
        <taxon>Mollicutes</taxon>
        <taxon>Candidatus Izemoplasmatales</taxon>
        <taxon>Hujiaoplasmataceae</taxon>
        <taxon>Hujiaoplasma</taxon>
    </lineage>
</organism>
<dbReference type="AlphaFoldDB" id="A0A7L6N0R3"/>